<dbReference type="SMART" id="SM00345">
    <property type="entry name" value="HTH_GNTR"/>
    <property type="match status" value="1"/>
</dbReference>
<proteinExistence type="predicted"/>
<dbReference type="Proteomes" id="UP000029507">
    <property type="component" value="Chromosome"/>
</dbReference>
<dbReference type="KEGG" id="pste:PSTEL_19975"/>
<keyword evidence="3" id="KW-0804">Transcription</keyword>
<dbReference type="CDD" id="cd01541">
    <property type="entry name" value="PBP1_AraR"/>
    <property type="match status" value="1"/>
</dbReference>
<gene>
    <name evidence="5" type="ORF">PSTEL_19975</name>
</gene>
<dbReference type="InterPro" id="IPR033532">
    <property type="entry name" value="AraR_ligand_bind_dom"/>
</dbReference>
<dbReference type="HOGENOM" id="CLU_037628_15_0_9"/>
<dbReference type="InterPro" id="IPR046335">
    <property type="entry name" value="LacI/GalR-like_sensor"/>
</dbReference>
<dbReference type="STRING" id="169760.PSTEL_19975"/>
<dbReference type="InterPro" id="IPR028082">
    <property type="entry name" value="Peripla_BP_I"/>
</dbReference>
<keyword evidence="2" id="KW-0238">DNA-binding</keyword>
<dbReference type="GO" id="GO:0003700">
    <property type="term" value="F:DNA-binding transcription factor activity"/>
    <property type="evidence" value="ECO:0007669"/>
    <property type="project" value="InterPro"/>
</dbReference>
<dbReference type="PANTHER" id="PTHR30146:SF150">
    <property type="entry name" value="ARABINOSE METABOLISM TRANSCRIPTIONAL REPRESSOR"/>
    <property type="match status" value="1"/>
</dbReference>
<reference evidence="5 6" key="1">
    <citation type="submission" date="2014-08" db="EMBL/GenBank/DDBJ databases">
        <title>Comparative genomics of the Paenibacillus odorifer group.</title>
        <authorList>
            <person name="den Bakker H.C."/>
            <person name="Tsai Y.-C."/>
            <person name="Martin N."/>
            <person name="Korlach J."/>
            <person name="Wiedmann M."/>
        </authorList>
    </citation>
    <scope>NUCLEOTIDE SEQUENCE [LARGE SCALE GENOMIC DNA]</scope>
    <source>
        <strain evidence="5 6">DSM 14472</strain>
    </source>
</reference>
<dbReference type="PANTHER" id="PTHR30146">
    <property type="entry name" value="LACI-RELATED TRANSCRIPTIONAL REPRESSOR"/>
    <property type="match status" value="1"/>
</dbReference>
<dbReference type="GO" id="GO:0000976">
    <property type="term" value="F:transcription cis-regulatory region binding"/>
    <property type="evidence" value="ECO:0007669"/>
    <property type="project" value="TreeGrafter"/>
</dbReference>
<organism evidence="5 6">
    <name type="scientific">Paenibacillus stellifer</name>
    <dbReference type="NCBI Taxonomy" id="169760"/>
    <lineage>
        <taxon>Bacteria</taxon>
        <taxon>Bacillati</taxon>
        <taxon>Bacillota</taxon>
        <taxon>Bacilli</taxon>
        <taxon>Bacillales</taxon>
        <taxon>Paenibacillaceae</taxon>
        <taxon>Paenibacillus</taxon>
    </lineage>
</organism>
<feature type="domain" description="HTH gntR-type" evidence="4">
    <location>
        <begin position="6"/>
        <end position="74"/>
    </location>
</feature>
<name>A0A089LU45_9BACL</name>
<evidence type="ECO:0000259" key="4">
    <source>
        <dbReference type="PROSITE" id="PS50949"/>
    </source>
</evidence>
<dbReference type="AlphaFoldDB" id="A0A089LU45"/>
<dbReference type="Gene3D" id="1.10.10.10">
    <property type="entry name" value="Winged helix-like DNA-binding domain superfamily/Winged helix DNA-binding domain"/>
    <property type="match status" value="1"/>
</dbReference>
<dbReference type="Pfam" id="PF00392">
    <property type="entry name" value="GntR"/>
    <property type="match status" value="1"/>
</dbReference>
<dbReference type="Gene3D" id="3.40.50.2300">
    <property type="match status" value="2"/>
</dbReference>
<evidence type="ECO:0000256" key="1">
    <source>
        <dbReference type="ARBA" id="ARBA00023015"/>
    </source>
</evidence>
<dbReference type="InterPro" id="IPR036390">
    <property type="entry name" value="WH_DNA-bd_sf"/>
</dbReference>
<dbReference type="InterPro" id="IPR036388">
    <property type="entry name" value="WH-like_DNA-bd_sf"/>
</dbReference>
<dbReference type="PRINTS" id="PR00035">
    <property type="entry name" value="HTHGNTR"/>
</dbReference>
<accession>A0A089LU45</accession>
<dbReference type="OrthoDB" id="9813468at2"/>
<protein>
    <submittedName>
        <fullName evidence="5">GntR family transcriptional regulator</fullName>
    </submittedName>
</protein>
<dbReference type="Pfam" id="PF13377">
    <property type="entry name" value="Peripla_BP_3"/>
    <property type="match status" value="1"/>
</dbReference>
<dbReference type="InterPro" id="IPR000524">
    <property type="entry name" value="Tscrpt_reg_HTH_GntR"/>
</dbReference>
<dbReference type="EMBL" id="CP009286">
    <property type="protein sequence ID" value="AIQ65056.1"/>
    <property type="molecule type" value="Genomic_DNA"/>
</dbReference>
<sequence length="369" mass="41301">MADKPIPKYIRLKQELMSWIESGQLKPDDKAPSENEIAGRFDMSRQTVRQALGELEKEGLLYRVQGKGTFIARRNLRPMQPPGSMIGMLTTHISDYIFPHIIQGAEARLREEGYSLLLSSTGNDKEKERENLEQMLRQPLGGLIIEPTRSAQGNPNLQLFLSLDVHHIPYIMINERYPELHCPCLKLDDDAGGFIAAEHLIKLGHRRIAGFFKTDDLQGANRLKGFIRALHKHRLPLEEGTVTNYASEEKHNMPYEAALAMLKSAERPTAFVCYNDELAVLLLEAARRLGLSVPDDLSIIGFDDSPLATATEVKLTTLSHPKEMMGVRAADMLLGMIKGRGPLPPADIVYKPELILRGSTRAIGEGQHR</sequence>
<dbReference type="RefSeq" id="WP_038697812.1">
    <property type="nucleotide sequence ID" value="NZ_CP009286.1"/>
</dbReference>
<keyword evidence="6" id="KW-1185">Reference proteome</keyword>
<dbReference type="PROSITE" id="PS50949">
    <property type="entry name" value="HTH_GNTR"/>
    <property type="match status" value="1"/>
</dbReference>
<evidence type="ECO:0000313" key="6">
    <source>
        <dbReference type="Proteomes" id="UP000029507"/>
    </source>
</evidence>
<dbReference type="SUPFAM" id="SSF53822">
    <property type="entry name" value="Periplasmic binding protein-like I"/>
    <property type="match status" value="1"/>
</dbReference>
<dbReference type="CDD" id="cd07377">
    <property type="entry name" value="WHTH_GntR"/>
    <property type="match status" value="1"/>
</dbReference>
<evidence type="ECO:0000256" key="3">
    <source>
        <dbReference type="ARBA" id="ARBA00023163"/>
    </source>
</evidence>
<evidence type="ECO:0000256" key="2">
    <source>
        <dbReference type="ARBA" id="ARBA00023125"/>
    </source>
</evidence>
<dbReference type="SUPFAM" id="SSF46785">
    <property type="entry name" value="Winged helix' DNA-binding domain"/>
    <property type="match status" value="1"/>
</dbReference>
<keyword evidence="1" id="KW-0805">Transcription regulation</keyword>
<evidence type="ECO:0000313" key="5">
    <source>
        <dbReference type="EMBL" id="AIQ65056.1"/>
    </source>
</evidence>